<dbReference type="InterPro" id="IPR002711">
    <property type="entry name" value="HNH"/>
</dbReference>
<dbReference type="GeneID" id="77174678"/>
<protein>
    <submittedName>
        <fullName evidence="3">HNH endonuclease</fullName>
    </submittedName>
</protein>
<keyword evidence="3" id="KW-0255">Endonuclease</keyword>
<dbReference type="InterPro" id="IPR003615">
    <property type="entry name" value="HNH_nuc"/>
</dbReference>
<feature type="region of interest" description="Disordered" evidence="1">
    <location>
        <begin position="189"/>
        <end position="223"/>
    </location>
</feature>
<sequence>MSDKKKESKNNQKPDIWVIKANINSKLYQVDMFLNEGITGLGYSLGDLSYLIGYNLKEIKNDFEKYDINVDRVAPPVNRFLNQVKKGDIVLMPIGNKYVNIGKIKTGEYEYHPDGFRKYLYDINEKELNRLKTREDLNVYHVKRVDWIHYNVLFEGFPEINSSIDSPSNVFQINGEDNKNHIYNYILSPSNTESRDEDNKLSEHPVNDFTPKQPNNRTLGNRKRPADIDNIQAFKEWMVENGHQFGVDLSTKFINEFLGLETTMLKKNKETGEMEEVERDKLLPSVLNQLYDDEFVLEKLKNRAGYNVMLLPIGEETETVGTITITIDDDESNENENDEVDEDKSNHVSGKTRGIKDLSIEELKQRVRQSKKNSTKPDRREVNTETPKRDPYISELAKRMAKGVCQLCGNNAPFYDRGGNPYLETHHIIRVSKDGDDTIDNVVALCANCHRKMHILNLDYDKDKLKKIAKKQSVL</sequence>
<feature type="compositionally biased region" description="Acidic residues" evidence="1">
    <location>
        <begin position="327"/>
        <end position="342"/>
    </location>
</feature>
<dbReference type="AlphaFoldDB" id="D7E6N9"/>
<dbReference type="Proteomes" id="UP000000391">
    <property type="component" value="Chromosome"/>
</dbReference>
<dbReference type="GO" id="GO:0008270">
    <property type="term" value="F:zinc ion binding"/>
    <property type="evidence" value="ECO:0007669"/>
    <property type="project" value="InterPro"/>
</dbReference>
<dbReference type="RefSeq" id="WP_013193829.1">
    <property type="nucleotide sequence ID" value="NC_014253.1"/>
</dbReference>
<dbReference type="KEGG" id="mev:Metev_0335"/>
<evidence type="ECO:0000313" key="3">
    <source>
        <dbReference type="EMBL" id="ADI73261.1"/>
    </source>
</evidence>
<evidence type="ECO:0000259" key="2">
    <source>
        <dbReference type="SMART" id="SM00507"/>
    </source>
</evidence>
<name>D7E6N9_METEZ</name>
<proteinExistence type="predicted"/>
<feature type="compositionally biased region" description="Basic and acidic residues" evidence="1">
    <location>
        <begin position="375"/>
        <end position="390"/>
    </location>
</feature>
<dbReference type="CDD" id="cd00085">
    <property type="entry name" value="HNHc"/>
    <property type="match status" value="1"/>
</dbReference>
<keyword evidence="4" id="KW-1185">Reference proteome</keyword>
<keyword evidence="3" id="KW-0378">Hydrolase</keyword>
<gene>
    <name evidence="3" type="ordered locus">Metev_0335</name>
</gene>
<reference evidence="3 4" key="1">
    <citation type="submission" date="2010-06" db="EMBL/GenBank/DDBJ databases">
        <title>Complete sequence chromosome of Methanohalobium evestigatum Z-7303.</title>
        <authorList>
            <consortium name="US DOE Joint Genome Institute"/>
            <person name="Lucas S."/>
            <person name="Copeland A."/>
            <person name="Lapidus A."/>
            <person name="Cheng J.-F."/>
            <person name="Bruce D."/>
            <person name="Goodwin L."/>
            <person name="Pitluck S."/>
            <person name="Saunders E."/>
            <person name="Detter J.C."/>
            <person name="Han C."/>
            <person name="Tapia R."/>
            <person name="Land M."/>
            <person name="Hauser L."/>
            <person name="Kyrpides N."/>
            <person name="Mikhailova N."/>
            <person name="Sieprawska-Lupa M."/>
            <person name="Whitman W.B."/>
            <person name="Anderson I."/>
            <person name="Woyke T."/>
        </authorList>
    </citation>
    <scope>NUCLEOTIDE SEQUENCE [LARGE SCALE GENOMIC DNA]</scope>
    <source>
        <strain evidence="4">ATCC BAA-1072 / DSM 3721 / NBRC 107634 / OCM 161 / Z-7303</strain>
    </source>
</reference>
<dbReference type="Gene3D" id="1.10.30.50">
    <property type="match status" value="1"/>
</dbReference>
<dbReference type="SMART" id="SM00507">
    <property type="entry name" value="HNHc"/>
    <property type="match status" value="1"/>
</dbReference>
<feature type="compositionally biased region" description="Basic and acidic residues" evidence="1">
    <location>
        <begin position="354"/>
        <end position="365"/>
    </location>
</feature>
<evidence type="ECO:0000313" key="4">
    <source>
        <dbReference type="Proteomes" id="UP000000391"/>
    </source>
</evidence>
<organism evidence="3 4">
    <name type="scientific">Methanohalobium evestigatum (strain ATCC BAA-1072 / DSM 3721 / NBRC 107634 / OCM 161 / Z-7303)</name>
    <dbReference type="NCBI Taxonomy" id="644295"/>
    <lineage>
        <taxon>Archaea</taxon>
        <taxon>Methanobacteriati</taxon>
        <taxon>Methanobacteriota</taxon>
        <taxon>Stenosarchaea group</taxon>
        <taxon>Methanomicrobia</taxon>
        <taxon>Methanosarcinales</taxon>
        <taxon>Methanosarcinaceae</taxon>
        <taxon>Methanohalobium</taxon>
    </lineage>
</organism>
<evidence type="ECO:0000256" key="1">
    <source>
        <dbReference type="SAM" id="MobiDB-lite"/>
    </source>
</evidence>
<feature type="compositionally biased region" description="Basic and acidic residues" evidence="1">
    <location>
        <begin position="193"/>
        <end position="206"/>
    </location>
</feature>
<feature type="domain" description="HNH nuclease" evidence="2">
    <location>
        <begin position="392"/>
        <end position="451"/>
    </location>
</feature>
<dbReference type="GO" id="GO:0004519">
    <property type="term" value="F:endonuclease activity"/>
    <property type="evidence" value="ECO:0007669"/>
    <property type="project" value="UniProtKB-KW"/>
</dbReference>
<dbReference type="EMBL" id="CP002069">
    <property type="protein sequence ID" value="ADI73261.1"/>
    <property type="molecule type" value="Genomic_DNA"/>
</dbReference>
<dbReference type="GO" id="GO:0003676">
    <property type="term" value="F:nucleic acid binding"/>
    <property type="evidence" value="ECO:0007669"/>
    <property type="project" value="InterPro"/>
</dbReference>
<keyword evidence="3" id="KW-0540">Nuclease</keyword>
<feature type="region of interest" description="Disordered" evidence="1">
    <location>
        <begin position="326"/>
        <end position="390"/>
    </location>
</feature>
<feature type="compositionally biased region" description="Polar residues" evidence="1">
    <location>
        <begin position="210"/>
        <end position="219"/>
    </location>
</feature>
<accession>D7E6N9</accession>
<dbReference type="HOGENOM" id="CLU_574421_0_0_2"/>
<dbReference type="Pfam" id="PF01844">
    <property type="entry name" value="HNH"/>
    <property type="match status" value="1"/>
</dbReference>